<evidence type="ECO:0000313" key="4">
    <source>
        <dbReference type="Proteomes" id="UP001214094"/>
    </source>
</evidence>
<dbReference type="Proteomes" id="UP001214094">
    <property type="component" value="Plasmid unnamedB"/>
</dbReference>
<evidence type="ECO:0000313" key="1">
    <source>
        <dbReference type="EMBL" id="USJ27949.1"/>
    </source>
</evidence>
<reference evidence="1" key="1">
    <citation type="submission" date="2022-06" db="EMBL/GenBank/DDBJ databases">
        <title>Physiological and biochemical characterization and genomic elucidation of a strain of the genus Ensifer adhaerens M8 that combines arsenic oxidation and chromium reduction.</title>
        <authorList>
            <person name="Li X."/>
            <person name="Yu c."/>
        </authorList>
    </citation>
    <scope>NUCLEOTIDE SEQUENCE</scope>
    <source>
        <strain evidence="1">M8</strain>
        <plasmid evidence="1">pB</plasmid>
    </source>
</reference>
<dbReference type="KEGG" id="eah:FA04_33115"/>
<sequence>MITGSDLLQISLARINMERSELEEAGVIDKGIDGDRAWSNFGRDIDTFIIKLPQSRLAALAAMIQRRANRQR</sequence>
<protein>
    <submittedName>
        <fullName evidence="1">Uncharacterized protein</fullName>
    </submittedName>
</protein>
<geneLocation type="plasmid" evidence="2 4">
    <name>unnamedB</name>
</geneLocation>
<dbReference type="GeneID" id="29522358"/>
<proteinExistence type="predicted"/>
<dbReference type="Proteomes" id="UP001055460">
    <property type="component" value="Plasmid pB"/>
</dbReference>
<name>A0A9Q8YI57_ENSAD</name>
<reference evidence="2 4" key="2">
    <citation type="submission" date="2023-03" db="EMBL/GenBank/DDBJ databases">
        <title>Comparative genome and transcriptome analysis combination mining strategies for increasing vitamin B12 production of Ensifer adhaerens strain.</title>
        <authorList>
            <person name="Yongheng L."/>
        </authorList>
    </citation>
    <scope>NUCLEOTIDE SEQUENCE [LARGE SCALE GENOMIC DNA]</scope>
    <source>
        <strain evidence="2 4">Casida A-T305</strain>
        <plasmid evidence="2 4">unnamedB</plasmid>
    </source>
</reference>
<dbReference type="EMBL" id="CP121310">
    <property type="protein sequence ID" value="WFP94732.1"/>
    <property type="molecule type" value="Genomic_DNA"/>
</dbReference>
<dbReference type="EMBL" id="CP098809">
    <property type="protein sequence ID" value="USJ27949.1"/>
    <property type="molecule type" value="Genomic_DNA"/>
</dbReference>
<accession>A0A9Q8YI57</accession>
<dbReference type="RefSeq" id="WP_051659543.1">
    <property type="nucleotide sequence ID" value="NZ_CAXURO020000003.1"/>
</dbReference>
<geneLocation type="plasmid" evidence="1 3">
    <name>pB</name>
</geneLocation>
<dbReference type="AlphaFoldDB" id="A0A9Q8YI57"/>
<keyword evidence="1" id="KW-0614">Plasmid</keyword>
<keyword evidence="4" id="KW-1185">Reference proteome</keyword>
<gene>
    <name evidence="1" type="ORF">NE863_29190</name>
    <name evidence="2" type="ORF">P4B07_33625</name>
</gene>
<evidence type="ECO:0000313" key="3">
    <source>
        <dbReference type="Proteomes" id="UP001055460"/>
    </source>
</evidence>
<organism evidence="1 3">
    <name type="scientific">Ensifer adhaerens</name>
    <name type="common">Sinorhizobium morelense</name>
    <dbReference type="NCBI Taxonomy" id="106592"/>
    <lineage>
        <taxon>Bacteria</taxon>
        <taxon>Pseudomonadati</taxon>
        <taxon>Pseudomonadota</taxon>
        <taxon>Alphaproteobacteria</taxon>
        <taxon>Hyphomicrobiales</taxon>
        <taxon>Rhizobiaceae</taxon>
        <taxon>Sinorhizobium/Ensifer group</taxon>
        <taxon>Ensifer</taxon>
    </lineage>
</organism>
<evidence type="ECO:0000313" key="2">
    <source>
        <dbReference type="EMBL" id="WFP94732.1"/>
    </source>
</evidence>